<feature type="coiled-coil region" evidence="17">
    <location>
        <begin position="182"/>
        <end position="209"/>
    </location>
</feature>
<dbReference type="InterPro" id="IPR016167">
    <property type="entry name" value="FAD-bd_PCMH_sub1"/>
</dbReference>
<dbReference type="InterPro" id="IPR011601">
    <property type="entry name" value="MurB_C"/>
</dbReference>
<dbReference type="PROSITE" id="PS51387">
    <property type="entry name" value="FAD_PCMH"/>
    <property type="match status" value="1"/>
</dbReference>
<dbReference type="EMBL" id="CP069362">
    <property type="protein sequence ID" value="WGS65299.1"/>
    <property type="molecule type" value="Genomic_DNA"/>
</dbReference>
<accession>A0ABY8PRN5</accession>
<comment type="catalytic activity">
    <reaction evidence="15 16">
        <text>UDP-N-acetyl-alpha-D-muramate + NADP(+) = UDP-N-acetyl-3-O-(1-carboxyvinyl)-alpha-D-glucosamine + NADPH + H(+)</text>
        <dbReference type="Rhea" id="RHEA:12248"/>
        <dbReference type="ChEBI" id="CHEBI:15378"/>
        <dbReference type="ChEBI" id="CHEBI:57783"/>
        <dbReference type="ChEBI" id="CHEBI:58349"/>
        <dbReference type="ChEBI" id="CHEBI:68483"/>
        <dbReference type="ChEBI" id="CHEBI:70757"/>
        <dbReference type="EC" id="1.3.1.98"/>
    </reaction>
</comment>
<dbReference type="SUPFAM" id="SSF56176">
    <property type="entry name" value="FAD-binding/transporter-associated domain-like"/>
    <property type="match status" value="1"/>
</dbReference>
<feature type="active site" evidence="16">
    <location>
        <position position="173"/>
    </location>
</feature>
<dbReference type="InterPro" id="IPR003170">
    <property type="entry name" value="MurB"/>
</dbReference>
<protein>
    <recommendedName>
        <fullName evidence="16">UDP-N-acetylenolpyruvoylglucosamine reductase</fullName>
        <ecNumber evidence="16">1.3.1.98</ecNumber>
    </recommendedName>
    <alternativeName>
        <fullName evidence="16">UDP-N-acetylmuramate dehydrogenase</fullName>
    </alternativeName>
</protein>
<dbReference type="NCBIfam" id="TIGR00179">
    <property type="entry name" value="murB"/>
    <property type="match status" value="1"/>
</dbReference>
<keyword evidence="12 16" id="KW-0560">Oxidoreductase</keyword>
<evidence type="ECO:0000256" key="17">
    <source>
        <dbReference type="SAM" id="Coils"/>
    </source>
</evidence>
<feature type="domain" description="FAD-binding PCMH-type" evidence="18">
    <location>
        <begin position="29"/>
        <end position="194"/>
    </location>
</feature>
<dbReference type="InterPro" id="IPR006094">
    <property type="entry name" value="Oxid_FAD_bind_N"/>
</dbReference>
<dbReference type="InterPro" id="IPR036635">
    <property type="entry name" value="MurB_C_sf"/>
</dbReference>
<evidence type="ECO:0000256" key="15">
    <source>
        <dbReference type="ARBA" id="ARBA00048914"/>
    </source>
</evidence>
<keyword evidence="10 16" id="KW-0133">Cell shape</keyword>
<keyword evidence="8 16" id="KW-0274">FAD</keyword>
<dbReference type="InterPro" id="IPR036318">
    <property type="entry name" value="FAD-bd_PCMH-like_sf"/>
</dbReference>
<feature type="active site" description="Proton donor" evidence="16">
    <location>
        <position position="223"/>
    </location>
</feature>
<dbReference type="EC" id="1.3.1.98" evidence="16"/>
<keyword evidence="14 16" id="KW-0961">Cell wall biogenesis/degradation</keyword>
<comment type="subcellular location">
    <subcellularLocation>
        <location evidence="3 16">Cytoplasm</location>
    </subcellularLocation>
</comment>
<dbReference type="InterPro" id="IPR016166">
    <property type="entry name" value="FAD-bd_PCMH"/>
</dbReference>
<dbReference type="SUPFAM" id="SSF56194">
    <property type="entry name" value="Uridine diphospho-N-Acetylenolpyruvylglucosamine reductase, MurB, C-terminal domain"/>
    <property type="match status" value="1"/>
</dbReference>
<evidence type="ECO:0000313" key="19">
    <source>
        <dbReference type="EMBL" id="WGS65299.1"/>
    </source>
</evidence>
<evidence type="ECO:0000256" key="7">
    <source>
        <dbReference type="ARBA" id="ARBA00022630"/>
    </source>
</evidence>
<keyword evidence="6 16" id="KW-0132">Cell division</keyword>
<dbReference type="HAMAP" id="MF_00037">
    <property type="entry name" value="MurB"/>
    <property type="match status" value="1"/>
</dbReference>
<proteinExistence type="inferred from homology"/>
<dbReference type="GO" id="GO:0008762">
    <property type="term" value="F:UDP-N-acetylmuramate dehydrogenase activity"/>
    <property type="evidence" value="ECO:0007669"/>
    <property type="project" value="UniProtKB-EC"/>
</dbReference>
<evidence type="ECO:0000256" key="10">
    <source>
        <dbReference type="ARBA" id="ARBA00022960"/>
    </source>
</evidence>
<keyword evidence="5 16" id="KW-0963">Cytoplasm</keyword>
<evidence type="ECO:0000256" key="3">
    <source>
        <dbReference type="ARBA" id="ARBA00004496"/>
    </source>
</evidence>
<evidence type="ECO:0000256" key="1">
    <source>
        <dbReference type="ARBA" id="ARBA00001974"/>
    </source>
</evidence>
<evidence type="ECO:0000256" key="14">
    <source>
        <dbReference type="ARBA" id="ARBA00023316"/>
    </source>
</evidence>
<evidence type="ECO:0000256" key="12">
    <source>
        <dbReference type="ARBA" id="ARBA00023002"/>
    </source>
</evidence>
<dbReference type="Pfam" id="PF02873">
    <property type="entry name" value="MurB_C"/>
    <property type="match status" value="1"/>
</dbReference>
<evidence type="ECO:0000256" key="2">
    <source>
        <dbReference type="ARBA" id="ARBA00003921"/>
    </source>
</evidence>
<comment type="cofactor">
    <cofactor evidence="1 16">
        <name>FAD</name>
        <dbReference type="ChEBI" id="CHEBI:57692"/>
    </cofactor>
</comment>
<keyword evidence="20" id="KW-1185">Reference proteome</keyword>
<name>A0ABY8PRN5_9BACT</name>
<comment type="similarity">
    <text evidence="16">Belongs to the MurB family.</text>
</comment>
<evidence type="ECO:0000256" key="6">
    <source>
        <dbReference type="ARBA" id="ARBA00022618"/>
    </source>
</evidence>
<dbReference type="RefSeq" id="WP_280999671.1">
    <property type="nucleotide sequence ID" value="NZ_CP069362.1"/>
</dbReference>
<organism evidence="19 20">
    <name type="scientific">Marinitoga aeolica</name>
    <dbReference type="NCBI Taxonomy" id="2809031"/>
    <lineage>
        <taxon>Bacteria</taxon>
        <taxon>Thermotogati</taxon>
        <taxon>Thermotogota</taxon>
        <taxon>Thermotogae</taxon>
        <taxon>Petrotogales</taxon>
        <taxon>Petrotogaceae</taxon>
        <taxon>Marinitoga</taxon>
    </lineage>
</organism>
<feature type="active site" evidence="16">
    <location>
        <position position="294"/>
    </location>
</feature>
<evidence type="ECO:0000256" key="16">
    <source>
        <dbReference type="HAMAP-Rule" id="MF_00037"/>
    </source>
</evidence>
<dbReference type="Gene3D" id="3.30.465.10">
    <property type="match status" value="1"/>
</dbReference>
<evidence type="ECO:0000313" key="20">
    <source>
        <dbReference type="Proteomes" id="UP001232493"/>
    </source>
</evidence>
<dbReference type="PANTHER" id="PTHR21071">
    <property type="entry name" value="UDP-N-ACETYLENOLPYRUVOYLGLUCOSAMINE REDUCTASE"/>
    <property type="match status" value="1"/>
</dbReference>
<dbReference type="Gene3D" id="3.90.78.10">
    <property type="entry name" value="UDP-N-acetylenolpyruvoylglucosamine reductase, C-terminal domain"/>
    <property type="match status" value="1"/>
</dbReference>
<evidence type="ECO:0000256" key="8">
    <source>
        <dbReference type="ARBA" id="ARBA00022827"/>
    </source>
</evidence>
<sequence length="298" mass="33764">MNDVAKELYLLGCNILKNESLKLHTTFKIGGKVPLFVIPKTKNIFVKTLNYLIEKRINFKIIGEGANLIINDNDLNFIVVSTEYLTNITLGNEYIFAESGVPISRLSYFAMENGLSGLEFAAGIPGSLGGALFMNAGAYNGQISDVIEEVEAYDLKEKKIILLNKKEIGFDYRKSIFQKRRYISLRAKLKLFKDKKENIEKKMKELSLKRWEKQPLEYPSAGSIFKRPKPDFYVGTTIEKLGLKGFSIGDAEISNKHAGFIINKGNATFSDVMNIIEHVKKTVKEKYGEDLEVEPEIW</sequence>
<evidence type="ECO:0000256" key="9">
    <source>
        <dbReference type="ARBA" id="ARBA00022857"/>
    </source>
</evidence>
<evidence type="ECO:0000256" key="5">
    <source>
        <dbReference type="ARBA" id="ARBA00022490"/>
    </source>
</evidence>
<dbReference type="PANTHER" id="PTHR21071:SF4">
    <property type="entry name" value="UDP-N-ACETYLENOLPYRUVOYLGLUCOSAMINE REDUCTASE"/>
    <property type="match status" value="1"/>
</dbReference>
<evidence type="ECO:0000256" key="4">
    <source>
        <dbReference type="ARBA" id="ARBA00004752"/>
    </source>
</evidence>
<keyword evidence="17" id="KW-0175">Coiled coil</keyword>
<dbReference type="InterPro" id="IPR016169">
    <property type="entry name" value="FAD-bd_PCMH_sub2"/>
</dbReference>
<reference evidence="19 20" key="1">
    <citation type="submission" date="2021-02" db="EMBL/GenBank/DDBJ databases">
        <title>Characterization of Marinitoga sp. nov. str. BP5-C20A.</title>
        <authorList>
            <person name="Erauso G."/>
            <person name="Postec A."/>
        </authorList>
    </citation>
    <scope>NUCLEOTIDE SEQUENCE [LARGE SCALE GENOMIC DNA]</scope>
    <source>
        <strain evidence="19 20">BP5-C20A</strain>
    </source>
</reference>
<keyword evidence="9 16" id="KW-0521">NADP</keyword>
<evidence type="ECO:0000259" key="18">
    <source>
        <dbReference type="PROSITE" id="PS51387"/>
    </source>
</evidence>
<gene>
    <name evidence="16 19" type="primary">murB</name>
    <name evidence="19" type="ORF">JRV97_01720</name>
</gene>
<dbReference type="NCBIfam" id="NF010480">
    <property type="entry name" value="PRK13905.1"/>
    <property type="match status" value="1"/>
</dbReference>
<dbReference type="Pfam" id="PF01565">
    <property type="entry name" value="FAD_binding_4"/>
    <property type="match status" value="1"/>
</dbReference>
<comment type="function">
    <text evidence="2 16">Cell wall formation.</text>
</comment>
<evidence type="ECO:0000256" key="11">
    <source>
        <dbReference type="ARBA" id="ARBA00022984"/>
    </source>
</evidence>
<comment type="pathway">
    <text evidence="4 16">Cell wall biogenesis; peptidoglycan biosynthesis.</text>
</comment>
<evidence type="ECO:0000256" key="13">
    <source>
        <dbReference type="ARBA" id="ARBA00023306"/>
    </source>
</evidence>
<dbReference type="Proteomes" id="UP001232493">
    <property type="component" value="Chromosome"/>
</dbReference>
<keyword evidence="13 16" id="KW-0131">Cell cycle</keyword>
<keyword evidence="7 16" id="KW-0285">Flavoprotein</keyword>
<keyword evidence="11 16" id="KW-0573">Peptidoglycan synthesis</keyword>
<dbReference type="Gene3D" id="3.30.43.10">
    <property type="entry name" value="Uridine Diphospho-n-acetylenolpyruvylglucosamine Reductase, domain 2"/>
    <property type="match status" value="1"/>
</dbReference>